<feature type="compositionally biased region" description="Low complexity" evidence="3">
    <location>
        <begin position="174"/>
        <end position="184"/>
    </location>
</feature>
<feature type="compositionally biased region" description="Low complexity" evidence="3">
    <location>
        <begin position="363"/>
        <end position="376"/>
    </location>
</feature>
<comment type="caution">
    <text evidence="5">The sequence shown here is derived from an EMBL/GenBank/DDBJ whole genome shotgun (WGS) entry which is preliminary data.</text>
</comment>
<dbReference type="SMART" id="SM00360">
    <property type="entry name" value="RRM"/>
    <property type="match status" value="2"/>
</dbReference>
<dbReference type="PROSITE" id="PS50102">
    <property type="entry name" value="RRM"/>
    <property type="match status" value="2"/>
</dbReference>
<name>A0AAD7C5M4_9AGAR</name>
<evidence type="ECO:0000313" key="6">
    <source>
        <dbReference type="Proteomes" id="UP001221142"/>
    </source>
</evidence>
<keyword evidence="6" id="KW-1185">Reference proteome</keyword>
<organism evidence="5 6">
    <name type="scientific">Roridomyces roridus</name>
    <dbReference type="NCBI Taxonomy" id="1738132"/>
    <lineage>
        <taxon>Eukaryota</taxon>
        <taxon>Fungi</taxon>
        <taxon>Dikarya</taxon>
        <taxon>Basidiomycota</taxon>
        <taxon>Agaricomycotina</taxon>
        <taxon>Agaricomycetes</taxon>
        <taxon>Agaricomycetidae</taxon>
        <taxon>Agaricales</taxon>
        <taxon>Marasmiineae</taxon>
        <taxon>Mycenaceae</taxon>
        <taxon>Roridomyces</taxon>
    </lineage>
</organism>
<dbReference type="PANTHER" id="PTHR23236">
    <property type="entry name" value="EUKARYOTIC TRANSLATION INITIATION FACTOR 4B/4H"/>
    <property type="match status" value="1"/>
</dbReference>
<proteinExistence type="predicted"/>
<protein>
    <recommendedName>
        <fullName evidence="4">RRM domain-containing protein</fullName>
    </recommendedName>
</protein>
<evidence type="ECO:0000256" key="2">
    <source>
        <dbReference type="PROSITE-ProRule" id="PRU00176"/>
    </source>
</evidence>
<dbReference type="InterPro" id="IPR035979">
    <property type="entry name" value="RBD_domain_sf"/>
</dbReference>
<evidence type="ECO:0000256" key="1">
    <source>
        <dbReference type="ARBA" id="ARBA00022884"/>
    </source>
</evidence>
<dbReference type="GO" id="GO:0005730">
    <property type="term" value="C:nucleolus"/>
    <property type="evidence" value="ECO:0007669"/>
    <property type="project" value="TreeGrafter"/>
</dbReference>
<evidence type="ECO:0000259" key="4">
    <source>
        <dbReference type="PROSITE" id="PS50102"/>
    </source>
</evidence>
<dbReference type="EMBL" id="JARKIF010000005">
    <property type="protein sequence ID" value="KAJ7639274.1"/>
    <property type="molecule type" value="Genomic_DNA"/>
</dbReference>
<sequence length="417" mass="45175">MSSSSSSAASSASSSSRSSTPEPVPKRKRDDENDNSDSESDAEDEPDVPVLSHAEQRRQKKKEKQEKQPAKKRKLPDGSAVAVPPKRQNSVWVGNLSFKTTTENLTDFFKDVGEVTRVNMPTKAAGGPGMKPVNRGFAYVDFTTVEAKKNAIAMSEQNLFGRRLLIKDGDDFAGRPAAPGAEGADGADGPKKTTHSKSAQKILRVQKQPPAPTLFLGNLGFETTEAGIRELFDAHRLKKKSKKEEGDDEEKKPEEQWIRKVRMGTFEDSGLCKGFAFVDFTSVEHATSALINPKNHQLNGRSLVVEYASADAVRRGAPKAKREEGGGGGGDRKQRPRKEPRSSGPRAEKREKRPAMDSNVPVAAASQDADAAAPHNADSESRRKGPKSRPRPGAALALAKRESTAIVPSQGKKVVFE</sequence>
<dbReference type="InterPro" id="IPR000504">
    <property type="entry name" value="RRM_dom"/>
</dbReference>
<feature type="compositionally biased region" description="Acidic residues" evidence="3">
    <location>
        <begin position="32"/>
        <end position="47"/>
    </location>
</feature>
<feature type="domain" description="RRM" evidence="4">
    <location>
        <begin position="89"/>
        <end position="171"/>
    </location>
</feature>
<feature type="region of interest" description="Disordered" evidence="3">
    <location>
        <begin position="171"/>
        <end position="207"/>
    </location>
</feature>
<dbReference type="Proteomes" id="UP001221142">
    <property type="component" value="Unassembled WGS sequence"/>
</dbReference>
<dbReference type="Gene3D" id="3.30.70.330">
    <property type="match status" value="2"/>
</dbReference>
<feature type="region of interest" description="Disordered" evidence="3">
    <location>
        <begin position="312"/>
        <end position="417"/>
    </location>
</feature>
<evidence type="ECO:0000256" key="3">
    <source>
        <dbReference type="SAM" id="MobiDB-lite"/>
    </source>
</evidence>
<accession>A0AAD7C5M4</accession>
<reference evidence="5" key="1">
    <citation type="submission" date="2023-03" db="EMBL/GenBank/DDBJ databases">
        <title>Massive genome expansion in bonnet fungi (Mycena s.s.) driven by repeated elements and novel gene families across ecological guilds.</title>
        <authorList>
            <consortium name="Lawrence Berkeley National Laboratory"/>
            <person name="Harder C.B."/>
            <person name="Miyauchi S."/>
            <person name="Viragh M."/>
            <person name="Kuo A."/>
            <person name="Thoen E."/>
            <person name="Andreopoulos B."/>
            <person name="Lu D."/>
            <person name="Skrede I."/>
            <person name="Drula E."/>
            <person name="Henrissat B."/>
            <person name="Morin E."/>
            <person name="Kohler A."/>
            <person name="Barry K."/>
            <person name="LaButti K."/>
            <person name="Morin E."/>
            <person name="Salamov A."/>
            <person name="Lipzen A."/>
            <person name="Mereny Z."/>
            <person name="Hegedus B."/>
            <person name="Baldrian P."/>
            <person name="Stursova M."/>
            <person name="Weitz H."/>
            <person name="Taylor A."/>
            <person name="Grigoriev I.V."/>
            <person name="Nagy L.G."/>
            <person name="Martin F."/>
            <person name="Kauserud H."/>
        </authorList>
    </citation>
    <scope>NUCLEOTIDE SEQUENCE</scope>
    <source>
        <strain evidence="5">9284</strain>
    </source>
</reference>
<dbReference type="AlphaFoldDB" id="A0AAD7C5M4"/>
<evidence type="ECO:0000313" key="5">
    <source>
        <dbReference type="EMBL" id="KAJ7639274.1"/>
    </source>
</evidence>
<dbReference type="SUPFAM" id="SSF54928">
    <property type="entry name" value="RNA-binding domain, RBD"/>
    <property type="match status" value="1"/>
</dbReference>
<dbReference type="Pfam" id="PF00076">
    <property type="entry name" value="RRM_1"/>
    <property type="match status" value="1"/>
</dbReference>
<dbReference type="PANTHER" id="PTHR23236:SF95">
    <property type="entry name" value="NUCLEOLAR PROTEIN 13"/>
    <property type="match status" value="1"/>
</dbReference>
<dbReference type="GO" id="GO:0003723">
    <property type="term" value="F:RNA binding"/>
    <property type="evidence" value="ECO:0007669"/>
    <property type="project" value="UniProtKB-UniRule"/>
</dbReference>
<keyword evidence="1 2" id="KW-0694">RNA-binding</keyword>
<feature type="domain" description="RRM" evidence="4">
    <location>
        <begin position="212"/>
        <end position="310"/>
    </location>
</feature>
<feature type="compositionally biased region" description="Low complexity" evidence="3">
    <location>
        <begin position="1"/>
        <end position="19"/>
    </location>
</feature>
<feature type="region of interest" description="Disordered" evidence="3">
    <location>
        <begin position="1"/>
        <end position="86"/>
    </location>
</feature>
<dbReference type="InterPro" id="IPR012677">
    <property type="entry name" value="Nucleotide-bd_a/b_plait_sf"/>
</dbReference>
<gene>
    <name evidence="5" type="ORF">FB45DRAFT_1001197</name>
</gene>
<feature type="compositionally biased region" description="Basic and acidic residues" evidence="3">
    <location>
        <begin position="320"/>
        <end position="355"/>
    </location>
</feature>